<reference evidence="2" key="2">
    <citation type="journal article" date="2022" name="Proc. Natl. Acad. Sci. U.S.A.">
        <title>Diploid-dominant life cycles characterize the early evolution of Fungi.</title>
        <authorList>
            <person name="Amses K.R."/>
            <person name="Simmons D.R."/>
            <person name="Longcore J.E."/>
            <person name="Mondo S.J."/>
            <person name="Seto K."/>
            <person name="Jeronimo G.H."/>
            <person name="Bonds A.E."/>
            <person name="Quandt C.A."/>
            <person name="Davis W.J."/>
            <person name="Chang Y."/>
            <person name="Federici B.A."/>
            <person name="Kuo A."/>
            <person name="LaButti K."/>
            <person name="Pangilinan J."/>
            <person name="Andreopoulos W."/>
            <person name="Tritt A."/>
            <person name="Riley R."/>
            <person name="Hundley H."/>
            <person name="Johnson J."/>
            <person name="Lipzen A."/>
            <person name="Barry K."/>
            <person name="Lang B.F."/>
            <person name="Cuomo C.A."/>
            <person name="Buchler N.E."/>
            <person name="Grigoriev I.V."/>
            <person name="Spatafora J.W."/>
            <person name="Stajich J.E."/>
            <person name="James T.Y."/>
        </authorList>
    </citation>
    <scope>NUCLEOTIDE SEQUENCE</scope>
    <source>
        <strain evidence="2">AG</strain>
    </source>
</reference>
<dbReference type="GO" id="GO:0006281">
    <property type="term" value="P:DNA repair"/>
    <property type="evidence" value="ECO:0007669"/>
    <property type="project" value="TreeGrafter"/>
</dbReference>
<dbReference type="RefSeq" id="XP_051445395.1">
    <property type="nucleotide sequence ID" value="XM_051588316.1"/>
</dbReference>
<evidence type="ECO:0008006" key="4">
    <source>
        <dbReference type="Google" id="ProtNLM"/>
    </source>
</evidence>
<organism evidence="2 3">
    <name type="scientific">Umbelopsis ramanniana AG</name>
    <dbReference type="NCBI Taxonomy" id="1314678"/>
    <lineage>
        <taxon>Eukaryota</taxon>
        <taxon>Fungi</taxon>
        <taxon>Fungi incertae sedis</taxon>
        <taxon>Mucoromycota</taxon>
        <taxon>Mucoromycotina</taxon>
        <taxon>Umbelopsidomycetes</taxon>
        <taxon>Umbelopsidales</taxon>
        <taxon>Umbelopsidaceae</taxon>
        <taxon>Umbelopsis</taxon>
    </lineage>
</organism>
<feature type="region of interest" description="Disordered" evidence="1">
    <location>
        <begin position="173"/>
        <end position="193"/>
    </location>
</feature>
<evidence type="ECO:0000256" key="1">
    <source>
        <dbReference type="SAM" id="MobiDB-lite"/>
    </source>
</evidence>
<proteinExistence type="predicted"/>
<protein>
    <recommendedName>
        <fullName evidence="4">P-loop containing nucleoside triphosphate hydrolase protein</fullName>
    </recommendedName>
</protein>
<sequence length="193" mass="22274">MSKRMLVLVGLPGSGKSTFATKLAASKSEWKRVNQDDLGSRPACEHATKRYITKGFNIVIDRSNFDSKQRRTWIDIAYKNDMRVDCIIFDTTVEECAERINVRQNHPTQVEGHHGIQILNRFVSNYTPPTMERPEGFYRIINLPPRPSPECTAQDIEDALNILDNAQEILEPARYRSADQPRQETQIKHQYTR</sequence>
<dbReference type="PANTHER" id="PTHR12083">
    <property type="entry name" value="BIFUNCTIONAL POLYNUCLEOTIDE PHOSPHATASE/KINASE"/>
    <property type="match status" value="1"/>
</dbReference>
<reference evidence="2" key="1">
    <citation type="submission" date="2021-06" db="EMBL/GenBank/DDBJ databases">
        <authorList>
            <consortium name="DOE Joint Genome Institute"/>
            <person name="Mondo S.J."/>
            <person name="Amses K.R."/>
            <person name="Simmons D.R."/>
            <person name="Longcore J.E."/>
            <person name="Seto K."/>
            <person name="Alves G.H."/>
            <person name="Bonds A.E."/>
            <person name="Quandt C.A."/>
            <person name="Davis W.J."/>
            <person name="Chang Y."/>
            <person name="Letcher P.M."/>
            <person name="Powell M.J."/>
            <person name="Kuo A."/>
            <person name="Labutti K."/>
            <person name="Pangilinan J."/>
            <person name="Andreopoulos W."/>
            <person name="Tritt A."/>
            <person name="Riley R."/>
            <person name="Hundley H."/>
            <person name="Johnson J."/>
            <person name="Lipzen A."/>
            <person name="Barry K."/>
            <person name="Berbee M.L."/>
            <person name="Buchler N.E."/>
            <person name="Grigoriev I.V."/>
            <person name="Spatafora J.W."/>
            <person name="Stajich J.E."/>
            <person name="James T.Y."/>
        </authorList>
    </citation>
    <scope>NUCLEOTIDE SEQUENCE</scope>
    <source>
        <strain evidence="2">AG</strain>
    </source>
</reference>
<evidence type="ECO:0000313" key="2">
    <source>
        <dbReference type="EMBL" id="KAI8580391.1"/>
    </source>
</evidence>
<dbReference type="GeneID" id="75913661"/>
<dbReference type="GO" id="GO:0046403">
    <property type="term" value="F:polynucleotide 3'-phosphatase activity"/>
    <property type="evidence" value="ECO:0007669"/>
    <property type="project" value="TreeGrafter"/>
</dbReference>
<dbReference type="EMBL" id="MU620912">
    <property type="protein sequence ID" value="KAI8580391.1"/>
    <property type="molecule type" value="Genomic_DNA"/>
</dbReference>
<gene>
    <name evidence="2" type="ORF">K450DRAFT_236831</name>
</gene>
<dbReference type="GO" id="GO:0003690">
    <property type="term" value="F:double-stranded DNA binding"/>
    <property type="evidence" value="ECO:0007669"/>
    <property type="project" value="TreeGrafter"/>
</dbReference>
<keyword evidence="3" id="KW-1185">Reference proteome</keyword>
<dbReference type="Gene3D" id="3.40.50.300">
    <property type="entry name" value="P-loop containing nucleotide triphosphate hydrolases"/>
    <property type="match status" value="1"/>
</dbReference>
<dbReference type="GO" id="GO:0046404">
    <property type="term" value="F:ATP-dependent polydeoxyribonucleotide 5'-hydroxyl-kinase activity"/>
    <property type="evidence" value="ECO:0007669"/>
    <property type="project" value="TreeGrafter"/>
</dbReference>
<evidence type="ECO:0000313" key="3">
    <source>
        <dbReference type="Proteomes" id="UP001206595"/>
    </source>
</evidence>
<dbReference type="AlphaFoldDB" id="A0AAD5ECC3"/>
<comment type="caution">
    <text evidence="2">The sequence shown here is derived from an EMBL/GenBank/DDBJ whole genome shotgun (WGS) entry which is preliminary data.</text>
</comment>
<dbReference type="Proteomes" id="UP001206595">
    <property type="component" value="Unassembled WGS sequence"/>
</dbReference>
<dbReference type="PANTHER" id="PTHR12083:SF9">
    <property type="entry name" value="BIFUNCTIONAL POLYNUCLEOTIDE PHOSPHATASE_KINASE"/>
    <property type="match status" value="1"/>
</dbReference>
<feature type="compositionally biased region" description="Basic and acidic residues" evidence="1">
    <location>
        <begin position="173"/>
        <end position="187"/>
    </location>
</feature>
<name>A0AAD5ECC3_UMBRA</name>
<accession>A0AAD5ECC3</accession>
<dbReference type="Pfam" id="PF13671">
    <property type="entry name" value="AAA_33"/>
    <property type="match status" value="2"/>
</dbReference>
<dbReference type="InterPro" id="IPR027417">
    <property type="entry name" value="P-loop_NTPase"/>
</dbReference>
<dbReference type="SUPFAM" id="SSF52540">
    <property type="entry name" value="P-loop containing nucleoside triphosphate hydrolases"/>
    <property type="match status" value="1"/>
</dbReference>